<dbReference type="InterPro" id="IPR003169">
    <property type="entry name" value="GYF"/>
</dbReference>
<dbReference type="GO" id="GO:0005829">
    <property type="term" value="C:cytosol"/>
    <property type="evidence" value="ECO:0007669"/>
    <property type="project" value="TreeGrafter"/>
</dbReference>
<dbReference type="STRING" id="71717.A0A4Y7TYM1"/>
<feature type="compositionally biased region" description="Polar residues" evidence="1">
    <location>
        <begin position="392"/>
        <end position="402"/>
    </location>
</feature>
<feature type="region of interest" description="Disordered" evidence="1">
    <location>
        <begin position="593"/>
        <end position="633"/>
    </location>
</feature>
<proteinExistence type="predicted"/>
<dbReference type="SMART" id="SM00444">
    <property type="entry name" value="GYF"/>
    <property type="match status" value="1"/>
</dbReference>
<evidence type="ECO:0000256" key="1">
    <source>
        <dbReference type="SAM" id="MobiDB-lite"/>
    </source>
</evidence>
<dbReference type="PANTHER" id="PTHR14445:SF36">
    <property type="entry name" value="FI03272P-RELATED"/>
    <property type="match status" value="1"/>
</dbReference>
<dbReference type="PANTHER" id="PTHR14445">
    <property type="entry name" value="GRB10 INTERACTING GYF PROTEIN"/>
    <property type="match status" value="1"/>
</dbReference>
<feature type="compositionally biased region" description="Low complexity" evidence="1">
    <location>
        <begin position="417"/>
        <end position="430"/>
    </location>
</feature>
<feature type="compositionally biased region" description="Basic and acidic residues" evidence="1">
    <location>
        <begin position="887"/>
        <end position="898"/>
    </location>
</feature>
<evidence type="ECO:0000313" key="4">
    <source>
        <dbReference type="Proteomes" id="UP000298030"/>
    </source>
</evidence>
<feature type="region of interest" description="Disordered" evidence="1">
    <location>
        <begin position="392"/>
        <end position="436"/>
    </location>
</feature>
<dbReference type="InterPro" id="IPR035445">
    <property type="entry name" value="GYF-like_dom_sf"/>
</dbReference>
<dbReference type="OrthoDB" id="6415790at2759"/>
<dbReference type="SUPFAM" id="SSF55277">
    <property type="entry name" value="GYF domain"/>
    <property type="match status" value="1"/>
</dbReference>
<feature type="region of interest" description="Disordered" evidence="1">
    <location>
        <begin position="702"/>
        <end position="906"/>
    </location>
</feature>
<feature type="compositionally biased region" description="Low complexity" evidence="1">
    <location>
        <begin position="15"/>
        <end position="25"/>
    </location>
</feature>
<dbReference type="InterPro" id="IPR051640">
    <property type="entry name" value="GRB10-interact_GYF"/>
</dbReference>
<dbReference type="Pfam" id="PF02213">
    <property type="entry name" value="GYF"/>
    <property type="match status" value="1"/>
</dbReference>
<dbReference type="AlphaFoldDB" id="A0A4Y7TYM1"/>
<feature type="region of interest" description="Disordered" evidence="1">
    <location>
        <begin position="145"/>
        <end position="301"/>
    </location>
</feature>
<protein>
    <recommendedName>
        <fullName evidence="2">GYF domain-containing protein</fullName>
    </recommendedName>
</protein>
<feature type="region of interest" description="Disordered" evidence="1">
    <location>
        <begin position="1"/>
        <end position="61"/>
    </location>
</feature>
<feature type="compositionally biased region" description="Basic and acidic residues" evidence="1">
    <location>
        <begin position="802"/>
        <end position="822"/>
    </location>
</feature>
<feature type="compositionally biased region" description="Low complexity" evidence="1">
    <location>
        <begin position="745"/>
        <end position="765"/>
    </location>
</feature>
<dbReference type="CDD" id="cd00072">
    <property type="entry name" value="GYF"/>
    <property type="match status" value="1"/>
</dbReference>
<feature type="compositionally biased region" description="Polar residues" evidence="1">
    <location>
        <begin position="39"/>
        <end position="54"/>
    </location>
</feature>
<reference evidence="3 4" key="1">
    <citation type="journal article" date="2019" name="Nat. Ecol. Evol.">
        <title>Megaphylogeny resolves global patterns of mushroom evolution.</title>
        <authorList>
            <person name="Varga T."/>
            <person name="Krizsan K."/>
            <person name="Foldi C."/>
            <person name="Dima B."/>
            <person name="Sanchez-Garcia M."/>
            <person name="Sanchez-Ramirez S."/>
            <person name="Szollosi G.J."/>
            <person name="Szarkandi J.G."/>
            <person name="Papp V."/>
            <person name="Albert L."/>
            <person name="Andreopoulos W."/>
            <person name="Angelini C."/>
            <person name="Antonin V."/>
            <person name="Barry K.W."/>
            <person name="Bougher N.L."/>
            <person name="Buchanan P."/>
            <person name="Buyck B."/>
            <person name="Bense V."/>
            <person name="Catcheside P."/>
            <person name="Chovatia M."/>
            <person name="Cooper J."/>
            <person name="Damon W."/>
            <person name="Desjardin D."/>
            <person name="Finy P."/>
            <person name="Geml J."/>
            <person name="Haridas S."/>
            <person name="Hughes K."/>
            <person name="Justo A."/>
            <person name="Karasinski D."/>
            <person name="Kautmanova I."/>
            <person name="Kiss B."/>
            <person name="Kocsube S."/>
            <person name="Kotiranta H."/>
            <person name="LaButti K.M."/>
            <person name="Lechner B.E."/>
            <person name="Liimatainen K."/>
            <person name="Lipzen A."/>
            <person name="Lukacs Z."/>
            <person name="Mihaltcheva S."/>
            <person name="Morgado L.N."/>
            <person name="Niskanen T."/>
            <person name="Noordeloos M.E."/>
            <person name="Ohm R.A."/>
            <person name="Ortiz-Santana B."/>
            <person name="Ovrebo C."/>
            <person name="Racz N."/>
            <person name="Riley R."/>
            <person name="Savchenko A."/>
            <person name="Shiryaev A."/>
            <person name="Soop K."/>
            <person name="Spirin V."/>
            <person name="Szebenyi C."/>
            <person name="Tomsovsky M."/>
            <person name="Tulloss R.E."/>
            <person name="Uehling J."/>
            <person name="Grigoriev I.V."/>
            <person name="Vagvolgyi C."/>
            <person name="Papp T."/>
            <person name="Martin F.M."/>
            <person name="Miettinen O."/>
            <person name="Hibbett D.S."/>
            <person name="Nagy L.G."/>
        </authorList>
    </citation>
    <scope>NUCLEOTIDE SEQUENCE [LARGE SCALE GENOMIC DNA]</scope>
    <source>
        <strain evidence="3 4">FP101781</strain>
    </source>
</reference>
<dbReference type="PROSITE" id="PS50829">
    <property type="entry name" value="GYF"/>
    <property type="match status" value="1"/>
</dbReference>
<accession>A0A4Y7TYM1</accession>
<name>A0A4Y7TYM1_COPMI</name>
<dbReference type="Gene3D" id="3.30.1490.40">
    <property type="match status" value="1"/>
</dbReference>
<comment type="caution">
    <text evidence="3">The sequence shown here is derived from an EMBL/GenBank/DDBJ whole genome shotgun (WGS) entry which is preliminary data.</text>
</comment>
<dbReference type="Proteomes" id="UP000298030">
    <property type="component" value="Unassembled WGS sequence"/>
</dbReference>
<feature type="domain" description="GYF" evidence="2">
    <location>
        <begin position="306"/>
        <end position="355"/>
    </location>
</feature>
<dbReference type="EMBL" id="QPFP01000002">
    <property type="protein sequence ID" value="TEB39084.1"/>
    <property type="molecule type" value="Genomic_DNA"/>
</dbReference>
<gene>
    <name evidence="3" type="ORF">FA13DRAFT_1725047</name>
</gene>
<feature type="compositionally biased region" description="Polar residues" evidence="1">
    <location>
        <begin position="837"/>
        <end position="855"/>
    </location>
</feature>
<feature type="compositionally biased region" description="Basic and acidic residues" evidence="1">
    <location>
        <begin position="158"/>
        <end position="171"/>
    </location>
</feature>
<feature type="compositionally biased region" description="Low complexity" evidence="1">
    <location>
        <begin position="647"/>
        <end position="660"/>
    </location>
</feature>
<feature type="compositionally biased region" description="Polar residues" evidence="1">
    <location>
        <begin position="284"/>
        <end position="295"/>
    </location>
</feature>
<feature type="compositionally biased region" description="Low complexity" evidence="1">
    <location>
        <begin position="237"/>
        <end position="250"/>
    </location>
</feature>
<feature type="region of interest" description="Disordered" evidence="1">
    <location>
        <begin position="645"/>
        <end position="668"/>
    </location>
</feature>
<evidence type="ECO:0000259" key="2">
    <source>
        <dbReference type="PROSITE" id="PS50829"/>
    </source>
</evidence>
<evidence type="ECO:0000313" key="3">
    <source>
        <dbReference type="EMBL" id="TEB39084.1"/>
    </source>
</evidence>
<sequence length="1117" mass="117691">MTTTTMHFGPEWMRAKQQPQTRAQAPPSPPPASNLQSANSTYSALVSATPTGQGDKQDEVHPFRYTKEELLGIYKESPKATLGLEVERWEGVVREIGSDPVGLRDMGEIEKKLFAGPLNSDLRRRQSTDYLSPLNMSALGNDRSRLSVISPSGAGSPLRERYSGLKRRDSNADSATPTLNRKQSLSALQSPGVNTRSNTGQPSPRVRQGFSGGGFDGVLGSEAWTSRRRISEASRPGAISRDSSSGLSGESGEKGDAVQDGRDDDQGRVNGTGQGTNANGQANKSAGTANHSGNGLNLPEPTDLAAVEWSYKDPSGNIQGPFRADIMQKWYDDGYFAADLPMKRLQYDNEWSTVGELVQRSTGDKVFLSPLRPVAPPGLTKRDSTSLHPINQSVDSIFSNPYQPSPIRSLRSSTLDSFNGSNPSESPSSSLGHFGNGSPDPLAYGGIVGNGGNAYGLQEGIGQLGFGGGVDLSGMRRNHLQDYAQDPRIHSPSYGNILNHPFGSNYPNQYSSVQSSPWGTAHDPFTNYNANYNAPGYNAHSVFNTQLPNQVIGNQVNPLLYGGADLNQLNAPTNEFVLPGTAVNQVGVNELQSLGQGSGSQYQPPSNPTEVNAHDQADLLPVPPSPKSSAPAAWESIQSTVINTTVPATPSQPSPWSQPQQPAPVPKEASPWVLASQGVLETPWQPPVESEVAATVVRLEKAEEPQELHGEPVAAEAPALPTPAASPPVEISAPTTKSAKKHKSVVPAPAPVSAPTSSSPASVSPSPSPAPTPSLPAQKAPWAKDEKKKAKAAPTVSLRQIQDAEAKAAEARKTKEEKERVGRLATPASAEVKEDSQPFTTSWGLPTSQAGSRTVSLAKDAPAGSPTPATISSAVWTNAPKPAVKKTMKEIQEEEERRKKAAPKETVAAAAAKRAYAETTTKAASSATATSSGSAWVTVGASGKTNVIVASAPRPSAVAASPTAARANPALRSVAQSPASKAVVSSSGGKVEDFPAAPSHEFLEWLTKSLKGLNSSVNVEEIISMLLSFSLDPDASTIEIIQDTIYASSTILDGRRFAAEFIAKRKADAANRKSGAAGKVSSKPVSIAEVVKAAPKASQPEWGGFKVVNKKKKGGRS</sequence>
<feature type="compositionally biased region" description="Polar residues" evidence="1">
    <location>
        <begin position="867"/>
        <end position="876"/>
    </location>
</feature>
<keyword evidence="4" id="KW-1185">Reference proteome</keyword>
<feature type="compositionally biased region" description="Polar residues" evidence="1">
    <location>
        <begin position="172"/>
        <end position="202"/>
    </location>
</feature>
<organism evidence="3 4">
    <name type="scientific">Coprinellus micaceus</name>
    <name type="common">Glistening ink-cap mushroom</name>
    <name type="synonym">Coprinus micaceus</name>
    <dbReference type="NCBI Taxonomy" id="71717"/>
    <lineage>
        <taxon>Eukaryota</taxon>
        <taxon>Fungi</taxon>
        <taxon>Dikarya</taxon>
        <taxon>Basidiomycota</taxon>
        <taxon>Agaricomycotina</taxon>
        <taxon>Agaricomycetes</taxon>
        <taxon>Agaricomycetidae</taxon>
        <taxon>Agaricales</taxon>
        <taxon>Agaricineae</taxon>
        <taxon>Psathyrellaceae</taxon>
        <taxon>Coprinellus</taxon>
    </lineage>
</organism>
<feature type="compositionally biased region" description="Basic and acidic residues" evidence="1">
    <location>
        <begin position="251"/>
        <end position="267"/>
    </location>
</feature>